<feature type="domain" description="TM2" evidence="6">
    <location>
        <begin position="42"/>
        <end position="92"/>
    </location>
</feature>
<keyword evidence="3 5" id="KW-1133">Transmembrane helix</keyword>
<protein>
    <submittedName>
        <fullName evidence="7">NINE protein</fullName>
    </submittedName>
</protein>
<sequence>MSYALKNSDERFCSECGKIVKAKAEICPSCGCRQSQLIPSSTKSKVSAGVLALLLGGVGIHKFYLGKIAAGFLYLLFCWTFIPSIIAFVEGILYLASSDEEFAKKYS</sequence>
<comment type="subcellular location">
    <subcellularLocation>
        <location evidence="1">Membrane</location>
        <topology evidence="1">Multi-pass membrane protein</topology>
    </subcellularLocation>
</comment>
<evidence type="ECO:0000256" key="1">
    <source>
        <dbReference type="ARBA" id="ARBA00004141"/>
    </source>
</evidence>
<name>A0A369KPT0_9BACT</name>
<evidence type="ECO:0000256" key="5">
    <source>
        <dbReference type="SAM" id="Phobius"/>
    </source>
</evidence>
<keyword evidence="2 5" id="KW-0812">Transmembrane</keyword>
<evidence type="ECO:0000313" key="8">
    <source>
        <dbReference type="Proteomes" id="UP000253934"/>
    </source>
</evidence>
<dbReference type="Pfam" id="PF05154">
    <property type="entry name" value="TM2"/>
    <property type="match status" value="1"/>
</dbReference>
<evidence type="ECO:0000259" key="6">
    <source>
        <dbReference type="Pfam" id="PF05154"/>
    </source>
</evidence>
<dbReference type="EMBL" id="QOVW01000047">
    <property type="protein sequence ID" value="RDB36679.1"/>
    <property type="molecule type" value="Genomic_DNA"/>
</dbReference>
<evidence type="ECO:0000313" key="7">
    <source>
        <dbReference type="EMBL" id="RDB36679.1"/>
    </source>
</evidence>
<keyword evidence="8" id="KW-1185">Reference proteome</keyword>
<proteinExistence type="predicted"/>
<evidence type="ECO:0000256" key="4">
    <source>
        <dbReference type="ARBA" id="ARBA00023136"/>
    </source>
</evidence>
<evidence type="ECO:0000256" key="2">
    <source>
        <dbReference type="ARBA" id="ARBA00022692"/>
    </source>
</evidence>
<feature type="transmembrane region" description="Helical" evidence="5">
    <location>
        <begin position="46"/>
        <end position="65"/>
    </location>
</feature>
<dbReference type="Proteomes" id="UP000253934">
    <property type="component" value="Unassembled WGS sequence"/>
</dbReference>
<feature type="transmembrane region" description="Helical" evidence="5">
    <location>
        <begin position="71"/>
        <end position="96"/>
    </location>
</feature>
<accession>A0A369KPT0</accession>
<dbReference type="InterPro" id="IPR007829">
    <property type="entry name" value="TM2"/>
</dbReference>
<dbReference type="GO" id="GO:0016020">
    <property type="term" value="C:membrane"/>
    <property type="evidence" value="ECO:0007669"/>
    <property type="project" value="UniProtKB-SubCell"/>
</dbReference>
<reference evidence="7" key="1">
    <citation type="submission" date="2018-04" db="EMBL/GenBank/DDBJ databases">
        <title>Draft genome sequence of the Candidatus Spirobacillus cienkowskii, a pathogen of freshwater Daphnia species, reconstructed from hemolymph metagenomic reads.</title>
        <authorList>
            <person name="Bresciani L."/>
            <person name="Lemos L.N."/>
            <person name="Wale N."/>
            <person name="Lin J.Y."/>
            <person name="Fernandes G.R."/>
            <person name="Duffy M.A."/>
            <person name="Rodrigues J.M."/>
        </authorList>
    </citation>
    <scope>NUCLEOTIDE SEQUENCE [LARGE SCALE GENOMIC DNA]</scope>
    <source>
        <strain evidence="7">Binning01</strain>
    </source>
</reference>
<keyword evidence="4 5" id="KW-0472">Membrane</keyword>
<organism evidence="7 8">
    <name type="scientific">Spirobacillus cienkowskii</name>
    <dbReference type="NCBI Taxonomy" id="495820"/>
    <lineage>
        <taxon>Bacteria</taxon>
        <taxon>Pseudomonadati</taxon>
        <taxon>Bdellovibrionota</taxon>
        <taxon>Oligoflexia</taxon>
        <taxon>Silvanigrellales</taxon>
        <taxon>Spirobacillus</taxon>
    </lineage>
</organism>
<gene>
    <name evidence="7" type="ORF">DCC88_03845</name>
</gene>
<comment type="caution">
    <text evidence="7">The sequence shown here is derived from an EMBL/GenBank/DDBJ whole genome shotgun (WGS) entry which is preliminary data.</text>
</comment>
<dbReference type="AlphaFoldDB" id="A0A369KPT0"/>
<evidence type="ECO:0000256" key="3">
    <source>
        <dbReference type="ARBA" id="ARBA00022989"/>
    </source>
</evidence>